<dbReference type="EMBL" id="BAAANT010000106">
    <property type="protein sequence ID" value="GAA1501561.1"/>
    <property type="molecule type" value="Genomic_DNA"/>
</dbReference>
<evidence type="ECO:0000256" key="2">
    <source>
        <dbReference type="SAM" id="MobiDB-lite"/>
    </source>
</evidence>
<name>A0ABN1ZNR5_9ACTN</name>
<reference evidence="5 6" key="1">
    <citation type="journal article" date="2019" name="Int. J. Syst. Evol. Microbiol.">
        <title>The Global Catalogue of Microorganisms (GCM) 10K type strain sequencing project: providing services to taxonomists for standard genome sequencing and annotation.</title>
        <authorList>
            <consortium name="The Broad Institute Genomics Platform"/>
            <consortium name="The Broad Institute Genome Sequencing Center for Infectious Disease"/>
            <person name="Wu L."/>
            <person name="Ma J."/>
        </authorList>
    </citation>
    <scope>NUCLEOTIDE SEQUENCE [LARGE SCALE GENOMIC DNA]</scope>
    <source>
        <strain evidence="5 6">JCM 14560</strain>
    </source>
</reference>
<dbReference type="Proteomes" id="UP001422759">
    <property type="component" value="Unassembled WGS sequence"/>
</dbReference>
<keyword evidence="1" id="KW-0133">Cell shape</keyword>
<evidence type="ECO:0000313" key="5">
    <source>
        <dbReference type="EMBL" id="GAA1501561.1"/>
    </source>
</evidence>
<keyword evidence="1" id="KW-0573">Peptidoglycan synthesis</keyword>
<proteinExistence type="predicted"/>
<dbReference type="RefSeq" id="WP_344469835.1">
    <property type="nucleotide sequence ID" value="NZ_BAAANT010000106.1"/>
</dbReference>
<feature type="region of interest" description="Disordered" evidence="2">
    <location>
        <begin position="65"/>
        <end position="89"/>
    </location>
</feature>
<evidence type="ECO:0000313" key="6">
    <source>
        <dbReference type="Proteomes" id="UP001422759"/>
    </source>
</evidence>
<feature type="active site" description="Nucleophile" evidence="1">
    <location>
        <position position="263"/>
    </location>
</feature>
<keyword evidence="3" id="KW-1133">Transmembrane helix</keyword>
<accession>A0ABN1ZNR5</accession>
<keyword evidence="1" id="KW-0961">Cell wall biogenesis/degradation</keyword>
<protein>
    <recommendedName>
        <fullName evidence="4">L,D-TPase catalytic domain-containing protein</fullName>
    </recommendedName>
</protein>
<evidence type="ECO:0000256" key="3">
    <source>
        <dbReference type="SAM" id="Phobius"/>
    </source>
</evidence>
<evidence type="ECO:0000256" key="1">
    <source>
        <dbReference type="PROSITE-ProRule" id="PRU01373"/>
    </source>
</evidence>
<dbReference type="PANTHER" id="PTHR38589">
    <property type="entry name" value="BLR0621 PROTEIN"/>
    <property type="match status" value="1"/>
</dbReference>
<comment type="caution">
    <text evidence="5">The sequence shown here is derived from an EMBL/GenBank/DDBJ whole genome shotgun (WGS) entry which is preliminary data.</text>
</comment>
<keyword evidence="3" id="KW-0472">Membrane</keyword>
<dbReference type="InterPro" id="IPR005490">
    <property type="entry name" value="LD_TPept_cat_dom"/>
</dbReference>
<gene>
    <name evidence="5" type="ORF">GCM10009760_64460</name>
</gene>
<evidence type="ECO:0000259" key="4">
    <source>
        <dbReference type="PROSITE" id="PS52029"/>
    </source>
</evidence>
<dbReference type="PANTHER" id="PTHR38589:SF1">
    <property type="entry name" value="BLR0621 PROTEIN"/>
    <property type="match status" value="1"/>
</dbReference>
<feature type="compositionally biased region" description="Basic residues" evidence="2">
    <location>
        <begin position="20"/>
        <end position="31"/>
    </location>
</feature>
<feature type="region of interest" description="Disordered" evidence="2">
    <location>
        <begin position="1"/>
        <end position="31"/>
    </location>
</feature>
<comment type="pathway">
    <text evidence="1">Cell wall biogenesis; peptidoglycan biosynthesis.</text>
</comment>
<feature type="domain" description="L,D-TPase catalytic" evidence="4">
    <location>
        <begin position="126"/>
        <end position="288"/>
    </location>
</feature>
<feature type="transmembrane region" description="Helical" evidence="3">
    <location>
        <begin position="39"/>
        <end position="59"/>
    </location>
</feature>
<dbReference type="Pfam" id="PF03734">
    <property type="entry name" value="YkuD"/>
    <property type="match status" value="1"/>
</dbReference>
<sequence length="296" mass="31203">MTSPEHDPAPSRPPGATAVSRRRPGPGGWHRRRLRRAGATAAGATAIAVVATTCLMLGVGRPQPPEVPADGARHSRYGEAPQPSPAQAAPQAVVPAAEAAVDGLPGVGRALGSRIPAESRQLVLVTGHGRDSSDSTLTVWNCNAAGHWEAVATWPAHNGFHGWTYQHTLDDLRSPIGLYTLGDAGGRRPDPGGRLPYHQDDRFEADGTGFADERLEGSFDYVIAIDYNRITGTSPLDTRRPQGSFRGGGIWLHVDHGGPTHGCVTVSEQHMVDLLRLLDPAAHPVIVMADAAALAA</sequence>
<keyword evidence="6" id="KW-1185">Reference proteome</keyword>
<organism evidence="5 6">
    <name type="scientific">Kitasatospora kazusensis</name>
    <dbReference type="NCBI Taxonomy" id="407974"/>
    <lineage>
        <taxon>Bacteria</taxon>
        <taxon>Bacillati</taxon>
        <taxon>Actinomycetota</taxon>
        <taxon>Actinomycetes</taxon>
        <taxon>Kitasatosporales</taxon>
        <taxon>Streptomycetaceae</taxon>
        <taxon>Kitasatospora</taxon>
    </lineage>
</organism>
<dbReference type="PROSITE" id="PS52029">
    <property type="entry name" value="LD_TPASE"/>
    <property type="match status" value="1"/>
</dbReference>
<keyword evidence="3" id="KW-0812">Transmembrane</keyword>
<feature type="active site" description="Proton donor/acceptor" evidence="1">
    <location>
        <position position="253"/>
    </location>
</feature>